<gene>
    <name evidence="5" type="primary">AUGUSTUS-3.0.2_00746</name>
    <name evidence="5" type="ORF">TcasGA2_TC000746</name>
</gene>
<dbReference type="GO" id="GO:0005634">
    <property type="term" value="C:nucleus"/>
    <property type="evidence" value="ECO:0000318"/>
    <property type="project" value="GO_Central"/>
</dbReference>
<dbReference type="OMA" id="TGPTIRY"/>
<feature type="compositionally biased region" description="Low complexity" evidence="3">
    <location>
        <begin position="127"/>
        <end position="137"/>
    </location>
</feature>
<dbReference type="SMART" id="SM00993">
    <property type="entry name" value="YL1_C"/>
    <property type="match status" value="1"/>
</dbReference>
<dbReference type="InterPro" id="IPR013272">
    <property type="entry name" value="Vps72/YL1_C"/>
</dbReference>
<reference evidence="5 6" key="1">
    <citation type="journal article" date="2008" name="Nature">
        <title>The genome of the model beetle and pest Tribolium castaneum.</title>
        <authorList>
            <consortium name="Tribolium Genome Sequencing Consortium"/>
            <person name="Richards S."/>
            <person name="Gibbs R.A."/>
            <person name="Weinstock G.M."/>
            <person name="Brown S.J."/>
            <person name="Denell R."/>
            <person name="Beeman R.W."/>
            <person name="Gibbs R."/>
            <person name="Beeman R.W."/>
            <person name="Brown S.J."/>
            <person name="Bucher G."/>
            <person name="Friedrich M."/>
            <person name="Grimmelikhuijzen C.J."/>
            <person name="Klingler M."/>
            <person name="Lorenzen M."/>
            <person name="Richards S."/>
            <person name="Roth S."/>
            <person name="Schroder R."/>
            <person name="Tautz D."/>
            <person name="Zdobnov E.M."/>
            <person name="Muzny D."/>
            <person name="Gibbs R.A."/>
            <person name="Weinstock G.M."/>
            <person name="Attaway T."/>
            <person name="Bell S."/>
            <person name="Buhay C.J."/>
            <person name="Chandrabose M.N."/>
            <person name="Chavez D."/>
            <person name="Clerk-Blankenburg K.P."/>
            <person name="Cree A."/>
            <person name="Dao M."/>
            <person name="Davis C."/>
            <person name="Chacko J."/>
            <person name="Dinh H."/>
            <person name="Dugan-Rocha S."/>
            <person name="Fowler G."/>
            <person name="Garner T.T."/>
            <person name="Garnes J."/>
            <person name="Gnirke A."/>
            <person name="Hawes A."/>
            <person name="Hernandez J."/>
            <person name="Hines S."/>
            <person name="Holder M."/>
            <person name="Hume J."/>
            <person name="Jhangiani S.N."/>
            <person name="Joshi V."/>
            <person name="Khan Z.M."/>
            <person name="Jackson L."/>
            <person name="Kovar C."/>
            <person name="Kowis A."/>
            <person name="Lee S."/>
            <person name="Lewis L.R."/>
            <person name="Margolis J."/>
            <person name="Morgan M."/>
            <person name="Nazareth L.V."/>
            <person name="Nguyen N."/>
            <person name="Okwuonu G."/>
            <person name="Parker D."/>
            <person name="Richards S."/>
            <person name="Ruiz S.J."/>
            <person name="Santibanez J."/>
            <person name="Savard J."/>
            <person name="Scherer S.E."/>
            <person name="Schneider B."/>
            <person name="Sodergren E."/>
            <person name="Tautz D."/>
            <person name="Vattahil S."/>
            <person name="Villasana D."/>
            <person name="White C.S."/>
            <person name="Wright R."/>
            <person name="Park Y."/>
            <person name="Beeman R.W."/>
            <person name="Lord J."/>
            <person name="Oppert B."/>
            <person name="Lorenzen M."/>
            <person name="Brown S."/>
            <person name="Wang L."/>
            <person name="Savard J."/>
            <person name="Tautz D."/>
            <person name="Richards S."/>
            <person name="Weinstock G."/>
            <person name="Gibbs R.A."/>
            <person name="Liu Y."/>
            <person name="Worley K."/>
            <person name="Weinstock G."/>
            <person name="Elsik C.G."/>
            <person name="Reese J.T."/>
            <person name="Elhaik E."/>
            <person name="Landan G."/>
            <person name="Graur D."/>
            <person name="Arensburger P."/>
            <person name="Atkinson P."/>
            <person name="Beeman R.W."/>
            <person name="Beidler J."/>
            <person name="Brown S.J."/>
            <person name="Demuth J.P."/>
            <person name="Drury D.W."/>
            <person name="Du Y.Z."/>
            <person name="Fujiwara H."/>
            <person name="Lorenzen M."/>
            <person name="Maselli V."/>
            <person name="Osanai M."/>
            <person name="Park Y."/>
            <person name="Robertson H.M."/>
            <person name="Tu Z."/>
            <person name="Wang J.J."/>
            <person name="Wang S."/>
            <person name="Richards S."/>
            <person name="Song H."/>
            <person name="Zhang L."/>
            <person name="Sodergren E."/>
            <person name="Werner D."/>
            <person name="Stanke M."/>
            <person name="Morgenstern B."/>
            <person name="Solovyev V."/>
            <person name="Kosarev P."/>
            <person name="Brown G."/>
            <person name="Chen H.C."/>
            <person name="Ermolaeva O."/>
            <person name="Hlavina W."/>
            <person name="Kapustin Y."/>
            <person name="Kiryutin B."/>
            <person name="Kitts P."/>
            <person name="Maglott D."/>
            <person name="Pruitt K."/>
            <person name="Sapojnikov V."/>
            <person name="Souvorov A."/>
            <person name="Mackey A.J."/>
            <person name="Waterhouse R.M."/>
            <person name="Wyder S."/>
            <person name="Zdobnov E.M."/>
            <person name="Zdobnov E.M."/>
            <person name="Wyder S."/>
            <person name="Kriventseva E.V."/>
            <person name="Kadowaki T."/>
            <person name="Bork P."/>
            <person name="Aranda M."/>
            <person name="Bao R."/>
            <person name="Beermann A."/>
            <person name="Berns N."/>
            <person name="Bolognesi R."/>
            <person name="Bonneton F."/>
            <person name="Bopp D."/>
            <person name="Brown S.J."/>
            <person name="Bucher G."/>
            <person name="Butts T."/>
            <person name="Chaumot A."/>
            <person name="Denell R.E."/>
            <person name="Ferrier D.E."/>
            <person name="Friedrich M."/>
            <person name="Gordon C.M."/>
            <person name="Jindra M."/>
            <person name="Klingler M."/>
            <person name="Lan Q."/>
            <person name="Lattorff H.M."/>
            <person name="Laudet V."/>
            <person name="von Levetsow C."/>
            <person name="Liu Z."/>
            <person name="Lutz R."/>
            <person name="Lynch J.A."/>
            <person name="da Fonseca R.N."/>
            <person name="Posnien N."/>
            <person name="Reuter R."/>
            <person name="Roth S."/>
            <person name="Savard J."/>
            <person name="Schinko J.B."/>
            <person name="Schmitt C."/>
            <person name="Schoppmeier M."/>
            <person name="Schroder R."/>
            <person name="Shippy T.D."/>
            <person name="Simonnet F."/>
            <person name="Marques-Souza H."/>
            <person name="Tautz D."/>
            <person name="Tomoyasu Y."/>
            <person name="Trauner J."/>
            <person name="Van der Zee M."/>
            <person name="Vervoort M."/>
            <person name="Wittkopp N."/>
            <person name="Wimmer E.A."/>
            <person name="Yang X."/>
            <person name="Jones A.K."/>
            <person name="Sattelle D.B."/>
            <person name="Ebert P.R."/>
            <person name="Nelson D."/>
            <person name="Scott J.G."/>
            <person name="Beeman R.W."/>
            <person name="Muthukrishnan S."/>
            <person name="Kramer K.J."/>
            <person name="Arakane Y."/>
            <person name="Beeman R.W."/>
            <person name="Zhu Q."/>
            <person name="Hogenkamp D."/>
            <person name="Dixit R."/>
            <person name="Oppert B."/>
            <person name="Jiang H."/>
            <person name="Zou Z."/>
            <person name="Marshall J."/>
            <person name="Elpidina E."/>
            <person name="Vinokurov K."/>
            <person name="Oppert C."/>
            <person name="Zou Z."/>
            <person name="Evans J."/>
            <person name="Lu Z."/>
            <person name="Zhao P."/>
            <person name="Sumathipala N."/>
            <person name="Altincicek B."/>
            <person name="Vilcinskas A."/>
            <person name="Williams M."/>
            <person name="Hultmark D."/>
            <person name="Hetru C."/>
            <person name="Jiang H."/>
            <person name="Grimmelikhuijzen C.J."/>
            <person name="Hauser F."/>
            <person name="Cazzamali G."/>
            <person name="Williamson M."/>
            <person name="Park Y."/>
            <person name="Li B."/>
            <person name="Tanaka Y."/>
            <person name="Predel R."/>
            <person name="Neupert S."/>
            <person name="Schachtner J."/>
            <person name="Verleyen P."/>
            <person name="Raible F."/>
            <person name="Bork P."/>
            <person name="Friedrich M."/>
            <person name="Walden K.K."/>
            <person name="Robertson H.M."/>
            <person name="Angeli S."/>
            <person name="Foret S."/>
            <person name="Bucher G."/>
            <person name="Schuetz S."/>
            <person name="Maleszka R."/>
            <person name="Wimmer E.A."/>
            <person name="Beeman R.W."/>
            <person name="Lorenzen M."/>
            <person name="Tomoyasu Y."/>
            <person name="Miller S.C."/>
            <person name="Grossmann D."/>
            <person name="Bucher G."/>
        </authorList>
    </citation>
    <scope>NUCLEOTIDE SEQUENCE [LARGE SCALE GENOMIC DNA]</scope>
    <source>
        <strain evidence="5 6">Georgia GA2</strain>
    </source>
</reference>
<sequence>MAKREKRANAGNRMAKLLDEEEECQDEFYKTNYGGFEETESDREYEEEEEGEDVVDSDFSIDENDEPISDNEEEGQKKKRRLVTKAYKEPVPAPSKQKAKPKPTKPVPKVRTTQHESTEYERKSIRKSTAAKSAATAQRIKVRNLEQKKKIKKPKEEEWVPTQEELLEEAKTTELENLKSLEKYQKMESEKKTKRTVKKVINGPVIQYRSTRMPIIEEINQDKDIKNESENVCERTFISVLNDPNDATFNSIFEKKTARPLPRRLRCIVTGHLAKYVDPKTCLPYHSSMCLKIIRSAYYQQLEAHGDKSNPVVANWLKWYVKNKDKLRRELALKVKTHQVDHS</sequence>
<protein>
    <recommendedName>
        <fullName evidence="2">Vacuolar protein sorting-associated protein 72 homolog</fullName>
    </recommendedName>
</protein>
<dbReference type="InterPro" id="IPR046757">
    <property type="entry name" value="YL1_N"/>
</dbReference>
<accession>D6W8K1</accession>
<organism evidence="5 6">
    <name type="scientific">Tribolium castaneum</name>
    <name type="common">Red flour beetle</name>
    <dbReference type="NCBI Taxonomy" id="7070"/>
    <lineage>
        <taxon>Eukaryota</taxon>
        <taxon>Metazoa</taxon>
        <taxon>Ecdysozoa</taxon>
        <taxon>Arthropoda</taxon>
        <taxon>Hexapoda</taxon>
        <taxon>Insecta</taxon>
        <taxon>Pterygota</taxon>
        <taxon>Neoptera</taxon>
        <taxon>Endopterygota</taxon>
        <taxon>Coleoptera</taxon>
        <taxon>Polyphaga</taxon>
        <taxon>Cucujiformia</taxon>
        <taxon>Tenebrionidae</taxon>
        <taxon>Tenebrionidae incertae sedis</taxon>
        <taxon>Tribolium</taxon>
    </lineage>
</organism>
<dbReference type="PANTHER" id="PTHR13275">
    <property type="entry name" value="YL-1 PROTEIN TRANSCRIPTION FACTOR-LIKE 1"/>
    <property type="match status" value="1"/>
</dbReference>
<keyword evidence="6" id="KW-1185">Reference proteome</keyword>
<dbReference type="AlphaFoldDB" id="D6W8K1"/>
<feature type="compositionally biased region" description="Acidic residues" evidence="3">
    <location>
        <begin position="37"/>
        <end position="73"/>
    </location>
</feature>
<dbReference type="eggNOG" id="KOG2897">
    <property type="taxonomic scope" value="Eukaryota"/>
</dbReference>
<feature type="region of interest" description="Disordered" evidence="3">
    <location>
        <begin position="28"/>
        <end position="138"/>
    </location>
</feature>
<evidence type="ECO:0000256" key="1">
    <source>
        <dbReference type="ARBA" id="ARBA00006832"/>
    </source>
</evidence>
<evidence type="ECO:0000313" key="5">
    <source>
        <dbReference type="EMBL" id="EEZ98296.2"/>
    </source>
</evidence>
<evidence type="ECO:0000259" key="4">
    <source>
        <dbReference type="SMART" id="SM00993"/>
    </source>
</evidence>
<proteinExistence type="inferred from homology"/>
<feature type="compositionally biased region" description="Basic and acidic residues" evidence="3">
    <location>
        <begin position="113"/>
        <end position="123"/>
    </location>
</feature>
<feature type="domain" description="Vps72/YL1 C-terminal" evidence="4">
    <location>
        <begin position="265"/>
        <end position="294"/>
    </location>
</feature>
<evidence type="ECO:0000256" key="3">
    <source>
        <dbReference type="SAM" id="MobiDB-lite"/>
    </source>
</evidence>
<name>D6W8K1_TRICA</name>
<dbReference type="Pfam" id="PF08265">
    <property type="entry name" value="YL1_C"/>
    <property type="match status" value="1"/>
</dbReference>
<dbReference type="KEGG" id="tca:662756"/>
<dbReference type="Proteomes" id="UP000007266">
    <property type="component" value="Linkage group 2"/>
</dbReference>
<dbReference type="EMBL" id="KQ971312">
    <property type="protein sequence ID" value="EEZ98296.2"/>
    <property type="molecule type" value="Genomic_DNA"/>
</dbReference>
<evidence type="ECO:0000313" key="6">
    <source>
        <dbReference type="Proteomes" id="UP000007266"/>
    </source>
</evidence>
<comment type="similarity">
    <text evidence="1">Belongs to the VPS72/YL1 family.</text>
</comment>
<dbReference type="HOGENOM" id="CLU_040862_0_0_1"/>
<dbReference type="Pfam" id="PF05764">
    <property type="entry name" value="YL1"/>
    <property type="match status" value="1"/>
</dbReference>
<reference evidence="5 6" key="2">
    <citation type="journal article" date="2010" name="Nucleic Acids Res.">
        <title>BeetleBase in 2010: revisions to provide comprehensive genomic information for Tribolium castaneum.</title>
        <authorList>
            <person name="Kim H.S."/>
            <person name="Murphy T."/>
            <person name="Xia J."/>
            <person name="Caragea D."/>
            <person name="Park Y."/>
            <person name="Beeman R.W."/>
            <person name="Lorenzen M.D."/>
            <person name="Butcher S."/>
            <person name="Manak J.R."/>
            <person name="Brown S.J."/>
        </authorList>
    </citation>
    <scope>GENOME REANNOTATION</scope>
    <source>
        <strain evidence="5 6">Georgia GA2</strain>
    </source>
</reference>
<dbReference type="OrthoDB" id="78296at2759"/>
<dbReference type="PANTHER" id="PTHR13275:SF4">
    <property type="entry name" value="VACUOLAR PROTEIN SORTING-ASSOCIATED PROTEIN 72 HOMOLOG"/>
    <property type="match status" value="1"/>
</dbReference>
<dbReference type="STRING" id="7070.D6W8K1"/>
<evidence type="ECO:0000256" key="2">
    <source>
        <dbReference type="ARBA" id="ARBA00020000"/>
    </source>
</evidence>